<keyword evidence="4" id="KW-1185">Reference proteome</keyword>
<evidence type="ECO:0000313" key="3">
    <source>
        <dbReference type="EMBL" id="MFE8699223.1"/>
    </source>
</evidence>
<evidence type="ECO:0000256" key="2">
    <source>
        <dbReference type="ARBA" id="ARBA00022723"/>
    </source>
</evidence>
<name>A0ABW6K4W7_9BACI</name>
<evidence type="ECO:0000313" key="4">
    <source>
        <dbReference type="Proteomes" id="UP001601059"/>
    </source>
</evidence>
<gene>
    <name evidence="3" type="ORF">ACFYKX_01165</name>
</gene>
<accession>A0ABW6K4W7</accession>
<sequence>MKEYVKAVLHQLEVANDSILKIIDTINEVEIDEEILEKKRTVRQILSHIALIYKADFFIMSGASKVEMDRFYESSTPHSLLEIKEALVENFQFLYTNISRFSEEDFLTPMTSWWGVTYTKYEWLIEIVGHVYHHRGQLHTILIAKGHEIKVPLFE</sequence>
<proteinExistence type="inferred from homology"/>
<organism evidence="3 4">
    <name type="scientific">Cytobacillus spartinae</name>
    <dbReference type="NCBI Taxonomy" id="3299023"/>
    <lineage>
        <taxon>Bacteria</taxon>
        <taxon>Bacillati</taxon>
        <taxon>Bacillota</taxon>
        <taxon>Bacilli</taxon>
        <taxon>Bacillales</taxon>
        <taxon>Bacillaceae</taxon>
        <taxon>Cytobacillus</taxon>
    </lineage>
</organism>
<dbReference type="RefSeq" id="WP_389357251.1">
    <property type="nucleotide sequence ID" value="NZ_JBIACK010000001.1"/>
</dbReference>
<reference evidence="3 4" key="1">
    <citation type="submission" date="2024-08" db="EMBL/GenBank/DDBJ databases">
        <title>Two novel Cytobacillus novel species.</title>
        <authorList>
            <person name="Liu G."/>
        </authorList>
    </citation>
    <scope>NUCLEOTIDE SEQUENCE [LARGE SCALE GENOMIC DNA]</scope>
    <source>
        <strain evidence="3 4">FJAT-54145</strain>
    </source>
</reference>
<evidence type="ECO:0000256" key="1">
    <source>
        <dbReference type="ARBA" id="ARBA00008635"/>
    </source>
</evidence>
<comment type="similarity">
    <text evidence="1">Belongs to the DinB family.</text>
</comment>
<protein>
    <submittedName>
        <fullName evidence="3">DinB family protein</fullName>
    </submittedName>
</protein>
<dbReference type="Pfam" id="PF05163">
    <property type="entry name" value="DinB"/>
    <property type="match status" value="1"/>
</dbReference>
<dbReference type="EMBL" id="JBIACK010000001">
    <property type="protein sequence ID" value="MFE8699223.1"/>
    <property type="molecule type" value="Genomic_DNA"/>
</dbReference>
<dbReference type="Proteomes" id="UP001601059">
    <property type="component" value="Unassembled WGS sequence"/>
</dbReference>
<keyword evidence="2" id="KW-0479">Metal-binding</keyword>
<comment type="caution">
    <text evidence="3">The sequence shown here is derived from an EMBL/GenBank/DDBJ whole genome shotgun (WGS) entry which is preliminary data.</text>
</comment>
<dbReference type="Gene3D" id="1.20.120.450">
    <property type="entry name" value="dinb family like domain"/>
    <property type="match status" value="1"/>
</dbReference>
<dbReference type="SUPFAM" id="SSF109854">
    <property type="entry name" value="DinB/YfiT-like putative metalloenzymes"/>
    <property type="match status" value="1"/>
</dbReference>
<dbReference type="InterPro" id="IPR034660">
    <property type="entry name" value="DinB/YfiT-like"/>
</dbReference>
<dbReference type="InterPro" id="IPR007837">
    <property type="entry name" value="DinB"/>
</dbReference>